<dbReference type="Proteomes" id="UP000198211">
    <property type="component" value="Unassembled WGS sequence"/>
</dbReference>
<proteinExistence type="predicted"/>
<dbReference type="InterPro" id="IPR050951">
    <property type="entry name" value="Retrovirus_Pol_polyprotein"/>
</dbReference>
<dbReference type="InterPro" id="IPR036397">
    <property type="entry name" value="RNaseH_sf"/>
</dbReference>
<keyword evidence="1" id="KW-0808">Transferase</keyword>
<keyword evidence="2" id="KW-1185">Reference proteome</keyword>
<dbReference type="SUPFAM" id="SSF53098">
    <property type="entry name" value="Ribonuclease H-like"/>
    <property type="match status" value="1"/>
</dbReference>
<sequence>MENTSRENEVRLDVKRDFKQAADYLTSKTLLFGISCVQEGGERQHLERVSNIQEKLMKSAETCPVASHSGLVAIHDEENCSDVPGCLSALDAMAAPLPYAAKFQVAVTRGSARGRPLIVSRLASYESRQVADLFALDAHGVLYRLAPPTRDRSRDAQDELRLVIPTTLREDILHYAHEDFQSGHQGTNELTKSCVLNSTDPGCMLTWSVMSWSVLTARVSERRNTFLLLLQDMFSGLCKPMSSTTAENVAEVYEERVFKMFGASKMICHDQDPRFMRNFKVAVKVHSELPTSGNGQQERSVQTVIRSARAYVTEADQSDWDDHAERLMFALNTSFDATRLDTPFYFVHGWHVQGTVSSMLGPKPSSLPEWTAYEPRRTFQLDYSYARACAKGLQKKEKRMRLEAQTQKCRELSERLKSGFERCDAVWLYIPKVQPGLSRKLAHSLHGPFRIDEVHDAFWVKLKIDGTGYRVHVSRLEPRALFPKRPVDEVILDDNDDLDVELLPEDSWEADNQNNEYEVERILDLRWTKSTQGLASILSSGKGMSILNGYHCHNSTVEPCCTSSTMEPGPERVSGRCMRVMTILRSSWVHSSILDGQLNLTQTDEFT</sequence>
<gene>
    <name evidence="1" type="ORF">PHMEG_0003156</name>
</gene>
<reference evidence="2" key="1">
    <citation type="submission" date="2017-03" db="EMBL/GenBank/DDBJ databases">
        <title>Phytopthora megakarya and P. palmivora, two closely related causual agents of cacao black pod achieved similar genome size and gene model numbers by different mechanisms.</title>
        <authorList>
            <person name="Ali S."/>
            <person name="Shao J."/>
            <person name="Larry D.J."/>
            <person name="Kronmiller B."/>
            <person name="Shen D."/>
            <person name="Strem M.D."/>
            <person name="Melnick R.L."/>
            <person name="Guiltinan M.J."/>
            <person name="Tyler B.M."/>
            <person name="Meinhardt L.W."/>
            <person name="Bailey B.A."/>
        </authorList>
    </citation>
    <scope>NUCLEOTIDE SEQUENCE [LARGE SCALE GENOMIC DNA]</scope>
    <source>
        <strain evidence="2">zdho120</strain>
    </source>
</reference>
<evidence type="ECO:0000313" key="2">
    <source>
        <dbReference type="Proteomes" id="UP000198211"/>
    </source>
</evidence>
<dbReference type="GO" id="GO:0003964">
    <property type="term" value="F:RNA-directed DNA polymerase activity"/>
    <property type="evidence" value="ECO:0007669"/>
    <property type="project" value="UniProtKB-KW"/>
</dbReference>
<dbReference type="AlphaFoldDB" id="A0A225WYT1"/>
<dbReference type="Gene3D" id="3.30.420.10">
    <property type="entry name" value="Ribonuclease H-like superfamily/Ribonuclease H"/>
    <property type="match status" value="1"/>
</dbReference>
<organism evidence="1 2">
    <name type="scientific">Phytophthora megakarya</name>
    <dbReference type="NCBI Taxonomy" id="4795"/>
    <lineage>
        <taxon>Eukaryota</taxon>
        <taxon>Sar</taxon>
        <taxon>Stramenopiles</taxon>
        <taxon>Oomycota</taxon>
        <taxon>Peronosporomycetes</taxon>
        <taxon>Peronosporales</taxon>
        <taxon>Peronosporaceae</taxon>
        <taxon>Phytophthora</taxon>
    </lineage>
</organism>
<dbReference type="InterPro" id="IPR012337">
    <property type="entry name" value="RNaseH-like_sf"/>
</dbReference>
<dbReference type="PANTHER" id="PTHR37984">
    <property type="entry name" value="PROTEIN CBG26694"/>
    <property type="match status" value="1"/>
</dbReference>
<keyword evidence="1" id="KW-0695">RNA-directed DNA polymerase</keyword>
<accession>A0A225WYT1</accession>
<keyword evidence="1" id="KW-0548">Nucleotidyltransferase</keyword>
<comment type="caution">
    <text evidence="1">The sequence shown here is derived from an EMBL/GenBank/DDBJ whole genome shotgun (WGS) entry which is preliminary data.</text>
</comment>
<name>A0A225WYT1_9STRA</name>
<dbReference type="GO" id="GO:0003676">
    <property type="term" value="F:nucleic acid binding"/>
    <property type="evidence" value="ECO:0007669"/>
    <property type="project" value="InterPro"/>
</dbReference>
<protein>
    <submittedName>
        <fullName evidence="1">Reverse transcriptase</fullName>
    </submittedName>
</protein>
<dbReference type="EMBL" id="NBNE01000156">
    <property type="protein sequence ID" value="OWZ22189.1"/>
    <property type="molecule type" value="Genomic_DNA"/>
</dbReference>
<evidence type="ECO:0000313" key="1">
    <source>
        <dbReference type="EMBL" id="OWZ22189.1"/>
    </source>
</evidence>
<dbReference type="PANTHER" id="PTHR37984:SF5">
    <property type="entry name" value="PROTEIN NYNRIN-LIKE"/>
    <property type="match status" value="1"/>
</dbReference>